<evidence type="ECO:0000313" key="3">
    <source>
        <dbReference type="Proteomes" id="UP001307889"/>
    </source>
</evidence>
<reference evidence="2 3" key="1">
    <citation type="submission" date="2023-09" db="EMBL/GenBank/DDBJ databases">
        <title>Nesidiocoris tenuis whole genome shotgun sequence.</title>
        <authorList>
            <person name="Shibata T."/>
            <person name="Shimoda M."/>
            <person name="Kobayashi T."/>
            <person name="Uehara T."/>
        </authorList>
    </citation>
    <scope>NUCLEOTIDE SEQUENCE [LARGE SCALE GENOMIC DNA]</scope>
    <source>
        <strain evidence="2 3">Japan</strain>
    </source>
</reference>
<proteinExistence type="predicted"/>
<sequence>MKEIFTKWIPPDVIKKWKSRGRAGGTSKVFTAFLPRTGSRRGRRGSIGTIGSGKFNEASSLPCSSTGAEAGPAAGSVDRMRGSGHAQLSRSSGKRRGLALDGEKRGGRISGNADRLIRTEKESVD</sequence>
<organism evidence="2 3">
    <name type="scientific">Nesidiocoris tenuis</name>
    <dbReference type="NCBI Taxonomy" id="355587"/>
    <lineage>
        <taxon>Eukaryota</taxon>
        <taxon>Metazoa</taxon>
        <taxon>Ecdysozoa</taxon>
        <taxon>Arthropoda</taxon>
        <taxon>Hexapoda</taxon>
        <taxon>Insecta</taxon>
        <taxon>Pterygota</taxon>
        <taxon>Neoptera</taxon>
        <taxon>Paraneoptera</taxon>
        <taxon>Hemiptera</taxon>
        <taxon>Heteroptera</taxon>
        <taxon>Panheteroptera</taxon>
        <taxon>Cimicomorpha</taxon>
        <taxon>Miridae</taxon>
        <taxon>Dicyphina</taxon>
        <taxon>Nesidiocoris</taxon>
    </lineage>
</organism>
<evidence type="ECO:0000256" key="1">
    <source>
        <dbReference type="SAM" id="MobiDB-lite"/>
    </source>
</evidence>
<feature type="compositionally biased region" description="Polar residues" evidence="1">
    <location>
        <begin position="57"/>
        <end position="67"/>
    </location>
</feature>
<keyword evidence="3" id="KW-1185">Reference proteome</keyword>
<dbReference type="EMBL" id="AP028909">
    <property type="protein sequence ID" value="BES89240.1"/>
    <property type="molecule type" value="Genomic_DNA"/>
</dbReference>
<name>A0ABN7AAF9_9HEMI</name>
<feature type="region of interest" description="Disordered" evidence="1">
    <location>
        <begin position="38"/>
        <end position="125"/>
    </location>
</feature>
<gene>
    <name evidence="2" type="ORF">NTJ_02047</name>
</gene>
<feature type="compositionally biased region" description="Basic and acidic residues" evidence="1">
    <location>
        <begin position="115"/>
        <end position="125"/>
    </location>
</feature>
<protein>
    <submittedName>
        <fullName evidence="2">Uncharacterized protein</fullName>
    </submittedName>
</protein>
<dbReference type="Proteomes" id="UP001307889">
    <property type="component" value="Chromosome 1"/>
</dbReference>
<accession>A0ABN7AAF9</accession>
<evidence type="ECO:0000313" key="2">
    <source>
        <dbReference type="EMBL" id="BES89240.1"/>
    </source>
</evidence>